<dbReference type="AlphaFoldDB" id="A0AAX1TQH9"/>
<evidence type="ECO:0000259" key="9">
    <source>
        <dbReference type="PROSITE" id="PS51755"/>
    </source>
</evidence>
<dbReference type="CDD" id="cd00383">
    <property type="entry name" value="trans_reg_C"/>
    <property type="match status" value="1"/>
</dbReference>
<dbReference type="InterPro" id="IPR001789">
    <property type="entry name" value="Sig_transdc_resp-reg_receiver"/>
</dbReference>
<sequence length="215" mass="24721">MILIVEDTAHIRKLIKAVLKDENIEIEEAVTGEEAIDKIQQGKKYELILMDIMLPKIDGISTTQKIREITETPVIFLTALSDEKNQIIAYESGADGYITKPFSKEILKSIVRRYVFKSGVIKKYGDLEINKKSGKVLLNKEEITLTIKERDILFYLEENKGIVKTREQIISGVWGYDFIGTDRTVDKHLTRLREKLNSCSKYIKTVKAIGYKFEE</sequence>
<dbReference type="GO" id="GO:0032993">
    <property type="term" value="C:protein-DNA complex"/>
    <property type="evidence" value="ECO:0007669"/>
    <property type="project" value="TreeGrafter"/>
</dbReference>
<protein>
    <submittedName>
        <fullName evidence="10">Staphylococcal respiratory response protein A</fullName>
    </submittedName>
</protein>
<evidence type="ECO:0000256" key="2">
    <source>
        <dbReference type="ARBA" id="ARBA00023012"/>
    </source>
</evidence>
<gene>
    <name evidence="10" type="primary">srrA_5</name>
    <name evidence="10" type="ORF">NCTC12112_02972</name>
</gene>
<dbReference type="Proteomes" id="UP000249008">
    <property type="component" value="Chromosome 1"/>
</dbReference>
<feature type="domain" description="Response regulatory" evidence="8">
    <location>
        <begin position="1"/>
        <end position="115"/>
    </location>
</feature>
<dbReference type="SUPFAM" id="SSF52172">
    <property type="entry name" value="CheY-like"/>
    <property type="match status" value="1"/>
</dbReference>
<dbReference type="InterPro" id="IPR039420">
    <property type="entry name" value="WalR-like"/>
</dbReference>
<evidence type="ECO:0000313" key="11">
    <source>
        <dbReference type="Proteomes" id="UP000249008"/>
    </source>
</evidence>
<dbReference type="GO" id="GO:0005829">
    <property type="term" value="C:cytosol"/>
    <property type="evidence" value="ECO:0007669"/>
    <property type="project" value="TreeGrafter"/>
</dbReference>
<feature type="domain" description="OmpR/PhoB-type" evidence="9">
    <location>
        <begin position="119"/>
        <end position="215"/>
    </location>
</feature>
<dbReference type="SUPFAM" id="SSF46894">
    <property type="entry name" value="C-terminal effector domain of the bipartite response regulators"/>
    <property type="match status" value="1"/>
</dbReference>
<evidence type="ECO:0000256" key="3">
    <source>
        <dbReference type="ARBA" id="ARBA00023015"/>
    </source>
</evidence>
<proteinExistence type="predicted"/>
<evidence type="ECO:0000256" key="7">
    <source>
        <dbReference type="PROSITE-ProRule" id="PRU01091"/>
    </source>
</evidence>
<evidence type="ECO:0000259" key="8">
    <source>
        <dbReference type="PROSITE" id="PS50110"/>
    </source>
</evidence>
<evidence type="ECO:0000256" key="6">
    <source>
        <dbReference type="PROSITE-ProRule" id="PRU00169"/>
    </source>
</evidence>
<feature type="modified residue" description="4-aspartylphosphate" evidence="6">
    <location>
        <position position="51"/>
    </location>
</feature>
<dbReference type="GO" id="GO:0000976">
    <property type="term" value="F:transcription cis-regulatory region binding"/>
    <property type="evidence" value="ECO:0007669"/>
    <property type="project" value="TreeGrafter"/>
</dbReference>
<keyword evidence="3" id="KW-0805">Transcription regulation</keyword>
<accession>A0AAX1TQH9</accession>
<dbReference type="GeneID" id="78454238"/>
<dbReference type="EMBL" id="LS483487">
    <property type="protein sequence ID" value="SQJ14887.1"/>
    <property type="molecule type" value="Genomic_DNA"/>
</dbReference>
<dbReference type="PROSITE" id="PS50110">
    <property type="entry name" value="RESPONSE_REGULATORY"/>
    <property type="match status" value="1"/>
</dbReference>
<dbReference type="InterPro" id="IPR036388">
    <property type="entry name" value="WH-like_DNA-bd_sf"/>
</dbReference>
<dbReference type="GO" id="GO:0006355">
    <property type="term" value="P:regulation of DNA-templated transcription"/>
    <property type="evidence" value="ECO:0007669"/>
    <property type="project" value="InterPro"/>
</dbReference>
<dbReference type="KEGG" id="ful:C4N20_05425"/>
<dbReference type="PANTHER" id="PTHR48111">
    <property type="entry name" value="REGULATOR OF RPOS"/>
    <property type="match status" value="1"/>
</dbReference>
<dbReference type="Gene3D" id="3.40.50.2300">
    <property type="match status" value="1"/>
</dbReference>
<dbReference type="CDD" id="cd17574">
    <property type="entry name" value="REC_OmpR"/>
    <property type="match status" value="1"/>
</dbReference>
<evidence type="ECO:0000256" key="5">
    <source>
        <dbReference type="ARBA" id="ARBA00023163"/>
    </source>
</evidence>
<keyword evidence="1 6" id="KW-0597">Phosphoprotein</keyword>
<dbReference type="GO" id="GO:0000156">
    <property type="term" value="F:phosphorelay response regulator activity"/>
    <property type="evidence" value="ECO:0007669"/>
    <property type="project" value="TreeGrafter"/>
</dbReference>
<dbReference type="SMART" id="SM00862">
    <property type="entry name" value="Trans_reg_C"/>
    <property type="match status" value="1"/>
</dbReference>
<evidence type="ECO:0000313" key="10">
    <source>
        <dbReference type="EMBL" id="SQJ14887.1"/>
    </source>
</evidence>
<dbReference type="PANTHER" id="PTHR48111:SF21">
    <property type="entry name" value="DNA-BINDING DUAL MASTER TRANSCRIPTIONAL REGULATOR RPAA"/>
    <property type="match status" value="1"/>
</dbReference>
<dbReference type="InterPro" id="IPR011006">
    <property type="entry name" value="CheY-like_superfamily"/>
</dbReference>
<feature type="DNA-binding region" description="OmpR/PhoB-type" evidence="7">
    <location>
        <begin position="119"/>
        <end position="215"/>
    </location>
</feature>
<name>A0AAX1TQH9_9FUSO</name>
<dbReference type="Pfam" id="PF00072">
    <property type="entry name" value="Response_reg"/>
    <property type="match status" value="1"/>
</dbReference>
<reference evidence="10 11" key="1">
    <citation type="submission" date="2018-06" db="EMBL/GenBank/DDBJ databases">
        <authorList>
            <consortium name="Pathogen Informatics"/>
            <person name="Doyle S."/>
        </authorList>
    </citation>
    <scope>NUCLEOTIDE SEQUENCE [LARGE SCALE GENOMIC DNA]</scope>
    <source>
        <strain evidence="10 11">NCTC12112</strain>
    </source>
</reference>
<keyword evidence="2" id="KW-0902">Two-component regulatory system</keyword>
<keyword evidence="4 7" id="KW-0238">DNA-binding</keyword>
<organism evidence="10 11">
    <name type="scientific">Fusobacterium ulcerans</name>
    <dbReference type="NCBI Taxonomy" id="861"/>
    <lineage>
        <taxon>Bacteria</taxon>
        <taxon>Fusobacteriati</taxon>
        <taxon>Fusobacteriota</taxon>
        <taxon>Fusobacteriia</taxon>
        <taxon>Fusobacteriales</taxon>
        <taxon>Fusobacteriaceae</taxon>
        <taxon>Fusobacterium</taxon>
    </lineage>
</organism>
<evidence type="ECO:0000256" key="1">
    <source>
        <dbReference type="ARBA" id="ARBA00022553"/>
    </source>
</evidence>
<keyword evidence="5" id="KW-0804">Transcription</keyword>
<dbReference type="SMART" id="SM00448">
    <property type="entry name" value="REC"/>
    <property type="match status" value="1"/>
</dbReference>
<dbReference type="RefSeq" id="WP_005979715.1">
    <property type="nucleotide sequence ID" value="NZ_BAABXY010000001.1"/>
</dbReference>
<dbReference type="PROSITE" id="PS51755">
    <property type="entry name" value="OMPR_PHOB"/>
    <property type="match status" value="1"/>
</dbReference>
<evidence type="ECO:0000256" key="4">
    <source>
        <dbReference type="ARBA" id="ARBA00023125"/>
    </source>
</evidence>
<dbReference type="Pfam" id="PF00486">
    <property type="entry name" value="Trans_reg_C"/>
    <property type="match status" value="1"/>
</dbReference>
<dbReference type="InterPro" id="IPR016032">
    <property type="entry name" value="Sig_transdc_resp-reg_C-effctor"/>
</dbReference>
<dbReference type="Gene3D" id="1.10.10.10">
    <property type="entry name" value="Winged helix-like DNA-binding domain superfamily/Winged helix DNA-binding domain"/>
    <property type="match status" value="1"/>
</dbReference>
<dbReference type="InterPro" id="IPR001867">
    <property type="entry name" value="OmpR/PhoB-type_DNA-bd"/>
</dbReference>